<protein>
    <submittedName>
        <fullName evidence="2">Uncharacterized protein</fullName>
    </submittedName>
</protein>
<proteinExistence type="predicted"/>
<reference evidence="3" key="1">
    <citation type="submission" date="2024-04" db="EMBL/GenBank/DDBJ databases">
        <title>Salinicola lusitanus LLJ914,a marine bacterium isolated from the Okinawa Trough.</title>
        <authorList>
            <person name="Li J."/>
        </authorList>
    </citation>
    <scope>NUCLEOTIDE SEQUENCE [LARGE SCALE GENOMIC DNA]</scope>
</reference>
<gene>
    <name evidence="2" type="ORF">WMY93_032791</name>
</gene>
<accession>A0AAW0MPU4</accession>
<evidence type="ECO:0000256" key="1">
    <source>
        <dbReference type="SAM" id="MobiDB-lite"/>
    </source>
</evidence>
<comment type="caution">
    <text evidence="2">The sequence shown here is derived from an EMBL/GenBank/DDBJ whole genome shotgun (WGS) entry which is preliminary data.</text>
</comment>
<dbReference type="AlphaFoldDB" id="A0AAW0MPU4"/>
<name>A0AAW0MPU4_9GOBI</name>
<dbReference type="EMBL" id="JBBPFD010000077">
    <property type="protein sequence ID" value="KAK7880566.1"/>
    <property type="molecule type" value="Genomic_DNA"/>
</dbReference>
<keyword evidence="3" id="KW-1185">Reference proteome</keyword>
<evidence type="ECO:0000313" key="2">
    <source>
        <dbReference type="EMBL" id="KAK7880566.1"/>
    </source>
</evidence>
<dbReference type="Proteomes" id="UP001460270">
    <property type="component" value="Unassembled WGS sequence"/>
</dbReference>
<evidence type="ECO:0000313" key="3">
    <source>
        <dbReference type="Proteomes" id="UP001460270"/>
    </source>
</evidence>
<feature type="region of interest" description="Disordered" evidence="1">
    <location>
        <begin position="14"/>
        <end position="35"/>
    </location>
</feature>
<sequence>MGKIKHVRQKLHQEAVKLEPSGRPQALLPGSLSEKPPVVLQLGTQNTTPAEVKNEDADKTTPQIQIKAQSSFPSGIFSGTKISADALKQTLKFEQPPDLPPAAKQVRFIAAASFGFAHWWDGCNRSRKFTGPVTSFIGPTEASCTGRMFK</sequence>
<organism evidence="2 3">
    <name type="scientific">Mugilogobius chulae</name>
    <name type="common">yellowstripe goby</name>
    <dbReference type="NCBI Taxonomy" id="88201"/>
    <lineage>
        <taxon>Eukaryota</taxon>
        <taxon>Metazoa</taxon>
        <taxon>Chordata</taxon>
        <taxon>Craniata</taxon>
        <taxon>Vertebrata</taxon>
        <taxon>Euteleostomi</taxon>
        <taxon>Actinopterygii</taxon>
        <taxon>Neopterygii</taxon>
        <taxon>Teleostei</taxon>
        <taxon>Neoteleostei</taxon>
        <taxon>Acanthomorphata</taxon>
        <taxon>Gobiaria</taxon>
        <taxon>Gobiiformes</taxon>
        <taxon>Gobioidei</taxon>
        <taxon>Gobiidae</taxon>
        <taxon>Gobionellinae</taxon>
        <taxon>Mugilogobius</taxon>
    </lineage>
</organism>